<dbReference type="Gene3D" id="1.20.1250.20">
    <property type="entry name" value="MFS general substrate transporter like domains"/>
    <property type="match status" value="2"/>
</dbReference>
<dbReference type="SUPFAM" id="SSF103473">
    <property type="entry name" value="MFS general substrate transporter"/>
    <property type="match status" value="1"/>
</dbReference>
<evidence type="ECO:0000256" key="4">
    <source>
        <dbReference type="ARBA" id="ARBA00022475"/>
    </source>
</evidence>
<feature type="transmembrane region" description="Helical" evidence="8">
    <location>
        <begin position="288"/>
        <end position="311"/>
    </location>
</feature>
<dbReference type="InterPro" id="IPR011701">
    <property type="entry name" value="MFS"/>
</dbReference>
<feature type="transmembrane region" description="Helical" evidence="8">
    <location>
        <begin position="202"/>
        <end position="219"/>
    </location>
</feature>
<dbReference type="InterPro" id="IPR020846">
    <property type="entry name" value="MFS_dom"/>
</dbReference>
<organism evidence="10 11">
    <name type="scientific">Siansivirga zeaxanthinifaciens CC-SAMT-1</name>
    <dbReference type="NCBI Taxonomy" id="1454006"/>
    <lineage>
        <taxon>Bacteria</taxon>
        <taxon>Pseudomonadati</taxon>
        <taxon>Bacteroidota</taxon>
        <taxon>Flavobacteriia</taxon>
        <taxon>Flavobacteriales</taxon>
        <taxon>Flavobacteriaceae</taxon>
        <taxon>Siansivirga</taxon>
    </lineage>
</organism>
<gene>
    <name evidence="10" type="ORF">AW14_08810</name>
</gene>
<comment type="function">
    <text evidence="1">Intake of glucose and galactose.</text>
</comment>
<feature type="transmembrane region" description="Helical" evidence="8">
    <location>
        <begin position="352"/>
        <end position="375"/>
    </location>
</feature>
<evidence type="ECO:0000256" key="2">
    <source>
        <dbReference type="ARBA" id="ARBA00004429"/>
    </source>
</evidence>
<evidence type="ECO:0000256" key="1">
    <source>
        <dbReference type="ARBA" id="ARBA00003321"/>
    </source>
</evidence>
<protein>
    <submittedName>
        <fullName evidence="10">Major facilitator transporter</fullName>
    </submittedName>
</protein>
<keyword evidence="6 8" id="KW-1133">Transmembrane helix</keyword>
<evidence type="ECO:0000256" key="7">
    <source>
        <dbReference type="ARBA" id="ARBA00023136"/>
    </source>
</evidence>
<evidence type="ECO:0000256" key="6">
    <source>
        <dbReference type="ARBA" id="ARBA00022989"/>
    </source>
</evidence>
<dbReference type="HOGENOM" id="CLU_028452_2_2_10"/>
<keyword evidence="4" id="KW-1003">Cell membrane</keyword>
<dbReference type="Pfam" id="PF07690">
    <property type="entry name" value="MFS_1"/>
    <property type="match status" value="1"/>
</dbReference>
<dbReference type="InterPro" id="IPR036259">
    <property type="entry name" value="MFS_trans_sf"/>
</dbReference>
<feature type="transmembrane region" description="Helical" evidence="8">
    <location>
        <begin position="429"/>
        <end position="449"/>
    </location>
</feature>
<keyword evidence="5 8" id="KW-0812">Transmembrane</keyword>
<accession>A0A0C5WET1</accession>
<dbReference type="InterPro" id="IPR005964">
    <property type="entry name" value="Glc/Gal_transptr_bac"/>
</dbReference>
<dbReference type="CDD" id="cd17394">
    <property type="entry name" value="MFS_FucP_like"/>
    <property type="match status" value="1"/>
</dbReference>
<reference evidence="10 11" key="1">
    <citation type="submission" date="2014-02" db="EMBL/GenBank/DDBJ databases">
        <authorList>
            <person name="Young C.-C."/>
            <person name="Hameed A."/>
            <person name="Huang H.-C."/>
            <person name="Shahina M."/>
        </authorList>
    </citation>
    <scope>NUCLEOTIDE SEQUENCE [LARGE SCALE GENOMIC DNA]</scope>
    <source>
        <strain evidence="10 11">CC-SAMT-1</strain>
    </source>
</reference>
<evidence type="ECO:0000259" key="9">
    <source>
        <dbReference type="PROSITE" id="PS50850"/>
    </source>
</evidence>
<feature type="transmembrane region" description="Helical" evidence="8">
    <location>
        <begin position="83"/>
        <end position="102"/>
    </location>
</feature>
<proteinExistence type="inferred from homology"/>
<evidence type="ECO:0000313" key="10">
    <source>
        <dbReference type="EMBL" id="AJR03714.1"/>
    </source>
</evidence>
<feature type="domain" description="Major facilitator superfamily (MFS) profile" evidence="9">
    <location>
        <begin position="18"/>
        <end position="457"/>
    </location>
</feature>
<dbReference type="EMBL" id="CP007202">
    <property type="protein sequence ID" value="AJR03714.1"/>
    <property type="molecule type" value="Genomic_DNA"/>
</dbReference>
<dbReference type="STRING" id="1454006.AW14_08810"/>
<evidence type="ECO:0000256" key="3">
    <source>
        <dbReference type="ARBA" id="ARBA00009120"/>
    </source>
</evidence>
<keyword evidence="7 8" id="KW-0472">Membrane</keyword>
<dbReference type="PANTHER" id="PTHR43702">
    <property type="entry name" value="L-FUCOSE-PROTON SYMPORTER"/>
    <property type="match status" value="1"/>
</dbReference>
<dbReference type="KEGG" id="sze:AW14_08810"/>
<comment type="similarity">
    <text evidence="3">Belongs to the major facilitator superfamily. FHS transporter (TC 2.A.1.7) family.</text>
</comment>
<sequence>MTQVKSLVEKGQNKTLIPMVILTVLFFIFGFVTWLNGPLIPFFKLACELTESQSYFVTFAFYIAYFVMAIPSSWVIEKVGYKNGLSLGLVVIAFGAFMFYPAAGVRTYILFLLALFVMGTGLAILQTAANPYVVVIGPRESAAARISVLGIANKLAGFLAPLALTALVLSNMSDYTADKIALMDSATKNEALNALALQLQSPYIYMGLVILALAVFLKFSPLPEINLDEDGHVEHLNLFKQIKGVLKHPQLVLGVITLLMYVAAEVLAGDSIGGFGKQLGVYGKNGDFYLKLTSFTMTFMVIGYVLGIVLIPKYVSQVLALKFSGILGILLTLLIVALPSTIMVPLPALPQLPLVIILVALLGLANALCWPAIWPMALEELGGYTKIGGALLIMAIIGGAILPLIYGALADAINMSNAAEGISETAKSGNQIAYLILLPAYAMISFYAFKGYAYRSWSKN</sequence>
<dbReference type="PATRIC" id="fig|1454006.5.peg.1740"/>
<evidence type="ECO:0000256" key="8">
    <source>
        <dbReference type="SAM" id="Phobius"/>
    </source>
</evidence>
<feature type="transmembrane region" description="Helical" evidence="8">
    <location>
        <begin position="251"/>
        <end position="268"/>
    </location>
</feature>
<dbReference type="PROSITE" id="PS50850">
    <property type="entry name" value="MFS"/>
    <property type="match status" value="1"/>
</dbReference>
<dbReference type="NCBIfam" id="TIGR01272">
    <property type="entry name" value="gluP"/>
    <property type="match status" value="1"/>
</dbReference>
<feature type="transmembrane region" description="Helical" evidence="8">
    <location>
        <begin position="323"/>
        <end position="346"/>
    </location>
</feature>
<feature type="transmembrane region" description="Helical" evidence="8">
    <location>
        <begin position="387"/>
        <end position="409"/>
    </location>
</feature>
<dbReference type="GO" id="GO:0055056">
    <property type="term" value="F:D-glucose transmembrane transporter activity"/>
    <property type="evidence" value="ECO:0007669"/>
    <property type="project" value="InterPro"/>
</dbReference>
<dbReference type="Proteomes" id="UP000032229">
    <property type="component" value="Chromosome"/>
</dbReference>
<feature type="transmembrane region" description="Helical" evidence="8">
    <location>
        <begin position="55"/>
        <end position="76"/>
    </location>
</feature>
<evidence type="ECO:0000313" key="11">
    <source>
        <dbReference type="Proteomes" id="UP000032229"/>
    </source>
</evidence>
<comment type="subcellular location">
    <subcellularLocation>
        <location evidence="2">Cell inner membrane</location>
        <topology evidence="2">Multi-pass membrane protein</topology>
    </subcellularLocation>
</comment>
<dbReference type="RefSeq" id="WP_044638441.1">
    <property type="nucleotide sequence ID" value="NZ_CP007202.1"/>
</dbReference>
<dbReference type="InterPro" id="IPR050375">
    <property type="entry name" value="MFS_TsgA-like"/>
</dbReference>
<feature type="transmembrane region" description="Helical" evidence="8">
    <location>
        <begin position="146"/>
        <end position="169"/>
    </location>
</feature>
<dbReference type="GO" id="GO:0005886">
    <property type="term" value="C:plasma membrane"/>
    <property type="evidence" value="ECO:0007669"/>
    <property type="project" value="UniProtKB-SubCell"/>
</dbReference>
<dbReference type="PANTHER" id="PTHR43702:SF12">
    <property type="entry name" value="N-ACETYL GLUCOSAMINE TRANSPORTER NAGP"/>
    <property type="match status" value="1"/>
</dbReference>
<feature type="transmembrane region" description="Helical" evidence="8">
    <location>
        <begin position="108"/>
        <end position="125"/>
    </location>
</feature>
<name>A0A0C5WET1_9FLAO</name>
<dbReference type="GO" id="GO:0005354">
    <property type="term" value="F:galactose transmembrane transporter activity"/>
    <property type="evidence" value="ECO:0007669"/>
    <property type="project" value="InterPro"/>
</dbReference>
<keyword evidence="11" id="KW-1185">Reference proteome</keyword>
<dbReference type="AlphaFoldDB" id="A0A0C5WET1"/>
<feature type="transmembrane region" description="Helical" evidence="8">
    <location>
        <begin position="16"/>
        <end position="35"/>
    </location>
</feature>
<evidence type="ECO:0000256" key="5">
    <source>
        <dbReference type="ARBA" id="ARBA00022692"/>
    </source>
</evidence>
<dbReference type="GO" id="GO:1904659">
    <property type="term" value="P:D-glucose transmembrane transport"/>
    <property type="evidence" value="ECO:0007669"/>
    <property type="project" value="InterPro"/>
</dbReference>